<proteinExistence type="predicted"/>
<feature type="domain" description="CCHC-type" evidence="3">
    <location>
        <begin position="219"/>
        <end position="234"/>
    </location>
</feature>
<evidence type="ECO:0000313" key="5">
    <source>
        <dbReference type="Proteomes" id="UP001187471"/>
    </source>
</evidence>
<organism evidence="4 5">
    <name type="scientific">Escallonia rubra</name>
    <dbReference type="NCBI Taxonomy" id="112253"/>
    <lineage>
        <taxon>Eukaryota</taxon>
        <taxon>Viridiplantae</taxon>
        <taxon>Streptophyta</taxon>
        <taxon>Embryophyta</taxon>
        <taxon>Tracheophyta</taxon>
        <taxon>Spermatophyta</taxon>
        <taxon>Magnoliopsida</taxon>
        <taxon>eudicotyledons</taxon>
        <taxon>Gunneridae</taxon>
        <taxon>Pentapetalae</taxon>
        <taxon>asterids</taxon>
        <taxon>campanulids</taxon>
        <taxon>Escalloniales</taxon>
        <taxon>Escalloniaceae</taxon>
        <taxon>Escallonia</taxon>
    </lineage>
</organism>
<dbReference type="InterPro" id="IPR001878">
    <property type="entry name" value="Znf_CCHC"/>
</dbReference>
<dbReference type="SMART" id="SM00343">
    <property type="entry name" value="ZnF_C2HC"/>
    <property type="match status" value="6"/>
</dbReference>
<keyword evidence="1" id="KW-0863">Zinc-finger</keyword>
<dbReference type="InterPro" id="IPR036875">
    <property type="entry name" value="Znf_CCHC_sf"/>
</dbReference>
<dbReference type="Proteomes" id="UP001187471">
    <property type="component" value="Unassembled WGS sequence"/>
</dbReference>
<dbReference type="AlphaFoldDB" id="A0AA88U4A1"/>
<feature type="compositionally biased region" description="Low complexity" evidence="2">
    <location>
        <begin position="478"/>
        <end position="492"/>
    </location>
</feature>
<feature type="region of interest" description="Disordered" evidence="2">
    <location>
        <begin position="14"/>
        <end position="41"/>
    </location>
</feature>
<evidence type="ECO:0000259" key="3">
    <source>
        <dbReference type="PROSITE" id="PS50158"/>
    </source>
</evidence>
<feature type="domain" description="CCHC-type" evidence="3">
    <location>
        <begin position="163"/>
        <end position="178"/>
    </location>
</feature>
<reference evidence="4" key="1">
    <citation type="submission" date="2022-12" db="EMBL/GenBank/DDBJ databases">
        <title>Draft genome assemblies for two species of Escallonia (Escalloniales).</title>
        <authorList>
            <person name="Chanderbali A."/>
            <person name="Dervinis C."/>
            <person name="Anghel I."/>
            <person name="Soltis D."/>
            <person name="Soltis P."/>
            <person name="Zapata F."/>
        </authorList>
    </citation>
    <scope>NUCLEOTIDE SEQUENCE</scope>
    <source>
        <strain evidence="4">UCBG92.1500</strain>
        <tissue evidence="4">Leaf</tissue>
    </source>
</reference>
<keyword evidence="1" id="KW-0862">Zinc</keyword>
<feature type="compositionally biased region" description="Basic and acidic residues" evidence="2">
    <location>
        <begin position="403"/>
        <end position="421"/>
    </location>
</feature>
<dbReference type="Gene3D" id="4.10.60.10">
    <property type="entry name" value="Zinc finger, CCHC-type"/>
    <property type="match status" value="3"/>
</dbReference>
<evidence type="ECO:0000256" key="2">
    <source>
        <dbReference type="SAM" id="MobiDB-lite"/>
    </source>
</evidence>
<dbReference type="EMBL" id="JAVXUO010002769">
    <property type="protein sequence ID" value="KAK2969885.1"/>
    <property type="molecule type" value="Genomic_DNA"/>
</dbReference>
<name>A0AA88U4A1_9ASTE</name>
<dbReference type="PROSITE" id="PS50158">
    <property type="entry name" value="ZF_CCHC"/>
    <property type="match status" value="3"/>
</dbReference>
<dbReference type="GO" id="GO:0003676">
    <property type="term" value="F:nucleic acid binding"/>
    <property type="evidence" value="ECO:0007669"/>
    <property type="project" value="InterPro"/>
</dbReference>
<evidence type="ECO:0000313" key="4">
    <source>
        <dbReference type="EMBL" id="KAK2969885.1"/>
    </source>
</evidence>
<sequence>MVKTVKKLKSVKSVLENDEQEEEIKQVKPLISDDDDDEEANEDLSLKIVQKAMLRSCSTSASDTVPGQSQAEAVPDLKGDKKKKKVKIVKRIVRRIVKKKEVKTQDDAVDAAKEEEKAYTSKSLEIDESLTSNPVEKSDNVVLRKLLRGPRYFDPPDSSWGVCYNCGEEGHMAVNCTSARRQKPCFVCGSLEHNVRQCTKRTSSAGCFDMRSLLQGQDCFICKKGGHRAKDCPDKYAARSPSANICLKCGHSGHEMFSCNNDYSLDDLKEIQCYICKVFGHLCCFNYTASGPAEVSCYRCGQSGHTGLCAGLVKQLKGHLGKGKDKVKGAGKRCTAGACAGISGETPSMGSVNSCYRCGEAGHFARECTSSAASVKCLPHLDAGAYNKAKRSQGFSTPKQRKSKENRDLSEVRAVSHDPGKARKRKNNQYKEDFFPSPSKSKHRGGWITEDPGDFTPRKAKWNGWRSPATPSYQKKISAGGHTSSSYSSKTASNLHYGHSSANGSANFYQHRFSASRFGNSSSSGMRRNYDW</sequence>
<protein>
    <recommendedName>
        <fullName evidence="3">CCHC-type domain-containing protein</fullName>
    </recommendedName>
</protein>
<evidence type="ECO:0000256" key="1">
    <source>
        <dbReference type="PROSITE-ProRule" id="PRU00047"/>
    </source>
</evidence>
<feature type="domain" description="CCHC-type" evidence="3">
    <location>
        <begin position="355"/>
        <end position="370"/>
    </location>
</feature>
<accession>A0AA88U4A1</accession>
<dbReference type="Pfam" id="PF00098">
    <property type="entry name" value="zf-CCHC"/>
    <property type="match status" value="3"/>
</dbReference>
<feature type="region of interest" description="Disordered" evidence="2">
    <location>
        <begin position="389"/>
        <end position="492"/>
    </location>
</feature>
<dbReference type="GO" id="GO:0008270">
    <property type="term" value="F:zinc ion binding"/>
    <property type="evidence" value="ECO:0007669"/>
    <property type="project" value="UniProtKB-KW"/>
</dbReference>
<feature type="compositionally biased region" description="Acidic residues" evidence="2">
    <location>
        <begin position="32"/>
        <end position="41"/>
    </location>
</feature>
<dbReference type="PANTHER" id="PTHR46978:SF1">
    <property type="entry name" value="ZINC KNUCKLE (CCHC-TYPE) FAMILY PROTEIN"/>
    <property type="match status" value="1"/>
</dbReference>
<gene>
    <name evidence="4" type="ORF">RJ640_015453</name>
</gene>
<comment type="caution">
    <text evidence="4">The sequence shown here is derived from an EMBL/GenBank/DDBJ whole genome shotgun (WGS) entry which is preliminary data.</text>
</comment>
<keyword evidence="5" id="KW-1185">Reference proteome</keyword>
<dbReference type="SUPFAM" id="SSF57756">
    <property type="entry name" value="Retrovirus zinc finger-like domains"/>
    <property type="match status" value="3"/>
</dbReference>
<keyword evidence="1" id="KW-0479">Metal-binding</keyword>
<dbReference type="PANTHER" id="PTHR46978">
    <property type="entry name" value="ZINC KNUCKLE (CCHC-TYPE) FAMILY PROTEIN"/>
    <property type="match status" value="1"/>
</dbReference>